<reference evidence="1 2" key="1">
    <citation type="journal article" date="2021" name="BMC Genomics">
        <title>Datura genome reveals duplications of psychoactive alkaloid biosynthetic genes and high mutation rate following tissue culture.</title>
        <authorList>
            <person name="Rajewski A."/>
            <person name="Carter-House D."/>
            <person name="Stajich J."/>
            <person name="Litt A."/>
        </authorList>
    </citation>
    <scope>NUCLEOTIDE SEQUENCE [LARGE SCALE GENOMIC DNA]</scope>
    <source>
        <strain evidence="1">AR-01</strain>
    </source>
</reference>
<gene>
    <name evidence="1" type="ORF">HAX54_042946</name>
</gene>
<organism evidence="1 2">
    <name type="scientific">Datura stramonium</name>
    <name type="common">Jimsonweed</name>
    <name type="synonym">Common thornapple</name>
    <dbReference type="NCBI Taxonomy" id="4076"/>
    <lineage>
        <taxon>Eukaryota</taxon>
        <taxon>Viridiplantae</taxon>
        <taxon>Streptophyta</taxon>
        <taxon>Embryophyta</taxon>
        <taxon>Tracheophyta</taxon>
        <taxon>Spermatophyta</taxon>
        <taxon>Magnoliopsida</taxon>
        <taxon>eudicotyledons</taxon>
        <taxon>Gunneridae</taxon>
        <taxon>Pentapetalae</taxon>
        <taxon>asterids</taxon>
        <taxon>lamiids</taxon>
        <taxon>Solanales</taxon>
        <taxon>Solanaceae</taxon>
        <taxon>Solanoideae</taxon>
        <taxon>Datureae</taxon>
        <taxon>Datura</taxon>
    </lineage>
</organism>
<evidence type="ECO:0000313" key="1">
    <source>
        <dbReference type="EMBL" id="MCD7460137.1"/>
    </source>
</evidence>
<dbReference type="Proteomes" id="UP000823775">
    <property type="component" value="Unassembled WGS sequence"/>
</dbReference>
<feature type="non-terminal residue" evidence="1">
    <location>
        <position position="1"/>
    </location>
</feature>
<comment type="caution">
    <text evidence="1">The sequence shown here is derived from an EMBL/GenBank/DDBJ whole genome shotgun (WGS) entry which is preliminary data.</text>
</comment>
<name>A0ABS8SML9_DATST</name>
<evidence type="ECO:0000313" key="2">
    <source>
        <dbReference type="Proteomes" id="UP000823775"/>
    </source>
</evidence>
<dbReference type="EMBL" id="JACEIK010000638">
    <property type="protein sequence ID" value="MCD7460137.1"/>
    <property type="molecule type" value="Genomic_DNA"/>
</dbReference>
<keyword evidence="2" id="KW-1185">Reference proteome</keyword>
<accession>A0ABS8SML9</accession>
<protein>
    <submittedName>
        <fullName evidence="1">Uncharacterized protein</fullName>
    </submittedName>
</protein>
<sequence>RRQFTLAGTSSTATAASKVGNLLVVVSIDASRKLDFSKWCSLVSNFKHSTETYSQGLVGRMD</sequence>
<proteinExistence type="predicted"/>